<feature type="domain" description="C2H2-type" evidence="7">
    <location>
        <begin position="520"/>
        <end position="549"/>
    </location>
</feature>
<feature type="domain" description="J" evidence="6">
    <location>
        <begin position="21"/>
        <end position="87"/>
    </location>
</feature>
<organism evidence="8 9">
    <name type="scientific">Zymoseptoria tritici (strain ST99CH_3D7)</name>
    <dbReference type="NCBI Taxonomy" id="1276538"/>
    <lineage>
        <taxon>Eukaryota</taxon>
        <taxon>Fungi</taxon>
        <taxon>Dikarya</taxon>
        <taxon>Ascomycota</taxon>
        <taxon>Pezizomycotina</taxon>
        <taxon>Dothideomycetes</taxon>
        <taxon>Dothideomycetidae</taxon>
        <taxon>Mycosphaerellales</taxon>
        <taxon>Mycosphaerellaceae</taxon>
        <taxon>Zymoseptoria</taxon>
    </lineage>
</organism>
<keyword evidence="3" id="KW-0862">Zinc</keyword>
<evidence type="ECO:0000256" key="5">
    <source>
        <dbReference type="SAM" id="MobiDB-lite"/>
    </source>
</evidence>
<proteinExistence type="predicted"/>
<dbReference type="InterPro" id="IPR051964">
    <property type="entry name" value="Chaperone_stress_response"/>
</dbReference>
<dbReference type="InterPro" id="IPR013087">
    <property type="entry name" value="Znf_C2H2_type"/>
</dbReference>
<accession>A0A1X7S6R9</accession>
<dbReference type="Pfam" id="PF12171">
    <property type="entry name" value="zf-C2H2_jaz"/>
    <property type="match status" value="1"/>
</dbReference>
<feature type="compositionally biased region" description="Basic residues" evidence="5">
    <location>
        <begin position="602"/>
        <end position="615"/>
    </location>
</feature>
<feature type="compositionally biased region" description="Polar residues" evidence="5">
    <location>
        <begin position="474"/>
        <end position="492"/>
    </location>
</feature>
<feature type="compositionally biased region" description="Acidic residues" evidence="5">
    <location>
        <begin position="373"/>
        <end position="390"/>
    </location>
</feature>
<reference evidence="8 9" key="1">
    <citation type="submission" date="2016-06" db="EMBL/GenBank/DDBJ databases">
        <authorList>
            <person name="Kjaerup R.B."/>
            <person name="Dalgaard T.S."/>
            <person name="Juul-Madsen H.R."/>
        </authorList>
    </citation>
    <scope>NUCLEOTIDE SEQUENCE [LARGE SCALE GENOMIC DNA]</scope>
</reference>
<evidence type="ECO:0000313" key="9">
    <source>
        <dbReference type="Proteomes" id="UP000215127"/>
    </source>
</evidence>
<feature type="compositionally biased region" description="Polar residues" evidence="5">
    <location>
        <begin position="652"/>
        <end position="669"/>
    </location>
</feature>
<dbReference type="Pfam" id="PF21884">
    <property type="entry name" value="ZUO1-like_ZHD"/>
    <property type="match status" value="1"/>
</dbReference>
<dbReference type="InterPro" id="IPR036869">
    <property type="entry name" value="J_dom_sf"/>
</dbReference>
<feature type="region of interest" description="Disordered" evidence="5">
    <location>
        <begin position="281"/>
        <end position="309"/>
    </location>
</feature>
<dbReference type="EMBL" id="LT853702">
    <property type="protein sequence ID" value="SMQ55220.1"/>
    <property type="molecule type" value="Genomic_DNA"/>
</dbReference>
<dbReference type="InterPro" id="IPR003604">
    <property type="entry name" value="Matrin/U1-like-C_Znf_C2H2"/>
</dbReference>
<dbReference type="Gene3D" id="3.30.160.60">
    <property type="entry name" value="Classic Zinc Finger"/>
    <property type="match status" value="1"/>
</dbReference>
<dbReference type="PROSITE" id="PS50157">
    <property type="entry name" value="ZINC_FINGER_C2H2_2"/>
    <property type="match status" value="1"/>
</dbReference>
<dbReference type="SMART" id="SM00271">
    <property type="entry name" value="DnaJ"/>
    <property type="match status" value="1"/>
</dbReference>
<feature type="region of interest" description="Disordered" evidence="5">
    <location>
        <begin position="1"/>
        <end position="23"/>
    </location>
</feature>
<dbReference type="AlphaFoldDB" id="A0A1X7S6R9"/>
<sequence>MGASQSSDSNTGNSTTTQKTSYYELLGITRQATEDEIKKAYRRKALLLHPDRNHGNEEAATKTFAEVQAAYEVLSDPQERAWYDSHETAILRGDDDIGGDGSAGAAPSFGNVRATTADDLARLVRKFNSNVEFSDAPSGFFGFIRETFDQLAKEEEVAADWEGGEFREYPTFGHRDDDYGDVVKAFYAAWAGFATVKSFSWVDKYRLSEAPDRFIRRRMEEENGKLRKAAKQEFNDAVRSLVAFVRKRDPRYVPNTQTEEERQKVLRDAAQAQAARARAANAAKMEDEVPEWTKVREPEELEESEEEEVEEHVLECVACNKIFKSERQWEAHEKSKKHQKAVRALQHKMRKENAHLDLDGSDGESGGINSPEVDVDGEEMLEDVADDLDDHEVRANGGSHGTDDTLDDAEPDAYANNASLKDAEDAETPATKEAPTHQSEKAETKAPTPPSPSDSENDDYASLETVQARLVSASLDTPTTGASENGDDSTGPSKKLGKAAQKRAKKAAAAASGATADTGHNCEVCREYFPSRTQLFKHVEAEGHAALKSVVGGGGGAKGKKKGKKGENEKAKRSAAWRKNKAVERAEDKGGENEKLETKEKKERKREKRARRKERRLKDKQPISGAAGTDETLQSDITNAASAEKAEKALDRSTSPSDPNENARTSESSGEADKSKGSIADDRAREDEGVRSSMHTLNEENRRDIYGKDTMMVMDCNKPLWEPGIRRPETTAVSFVLEGINAELIRMYKHEIEGRARPAFKTKAWSAQDKMFEELKAYELDD</sequence>
<feature type="compositionally biased region" description="Basic and acidic residues" evidence="5">
    <location>
        <begin position="434"/>
        <end position="444"/>
    </location>
</feature>
<dbReference type="GO" id="GO:0005737">
    <property type="term" value="C:cytoplasm"/>
    <property type="evidence" value="ECO:0007669"/>
    <property type="project" value="TreeGrafter"/>
</dbReference>
<dbReference type="InterPro" id="IPR036236">
    <property type="entry name" value="Znf_C2H2_sf"/>
</dbReference>
<evidence type="ECO:0000259" key="7">
    <source>
        <dbReference type="PROSITE" id="PS50157"/>
    </source>
</evidence>
<evidence type="ECO:0000259" key="6">
    <source>
        <dbReference type="PROSITE" id="PS50076"/>
    </source>
</evidence>
<dbReference type="GO" id="GO:0003676">
    <property type="term" value="F:nucleic acid binding"/>
    <property type="evidence" value="ECO:0007669"/>
    <property type="project" value="InterPro"/>
</dbReference>
<dbReference type="Pfam" id="PF00226">
    <property type="entry name" value="DnaJ"/>
    <property type="match status" value="1"/>
</dbReference>
<feature type="compositionally biased region" description="Basic residues" evidence="5">
    <location>
        <begin position="495"/>
        <end position="506"/>
    </location>
</feature>
<dbReference type="Proteomes" id="UP000215127">
    <property type="component" value="Chromosome 11"/>
</dbReference>
<protein>
    <recommendedName>
        <fullName evidence="10">J domain-containing protein</fullName>
    </recommendedName>
</protein>
<dbReference type="InterPro" id="IPR054076">
    <property type="entry name" value="ZUO1-like_ZHD"/>
</dbReference>
<feature type="compositionally biased region" description="Polar residues" evidence="5">
    <location>
        <begin position="631"/>
        <end position="641"/>
    </location>
</feature>
<feature type="compositionally biased region" description="Basic and acidic residues" evidence="5">
    <location>
        <begin position="284"/>
        <end position="298"/>
    </location>
</feature>
<dbReference type="InterPro" id="IPR001623">
    <property type="entry name" value="DnaJ_domain"/>
</dbReference>
<dbReference type="PROSITE" id="PS50076">
    <property type="entry name" value="DNAJ_2"/>
    <property type="match status" value="1"/>
</dbReference>
<dbReference type="SMART" id="SM00355">
    <property type="entry name" value="ZnF_C2H2"/>
    <property type="match status" value="2"/>
</dbReference>
<evidence type="ECO:0000256" key="2">
    <source>
        <dbReference type="ARBA" id="ARBA00022771"/>
    </source>
</evidence>
<dbReference type="PANTHER" id="PTHR44029:SF1">
    <property type="entry name" value="DNAJ HOMOLOG SUBFAMILY C MEMBER 21"/>
    <property type="match status" value="1"/>
</dbReference>
<dbReference type="Gene3D" id="1.10.287.110">
    <property type="entry name" value="DnaJ domain"/>
    <property type="match status" value="1"/>
</dbReference>
<dbReference type="SUPFAM" id="SSF46565">
    <property type="entry name" value="Chaperone J-domain"/>
    <property type="match status" value="1"/>
</dbReference>
<evidence type="ECO:0000256" key="3">
    <source>
        <dbReference type="ARBA" id="ARBA00022833"/>
    </source>
</evidence>
<feature type="compositionally biased region" description="Basic and acidic residues" evidence="5">
    <location>
        <begin position="671"/>
        <end position="690"/>
    </location>
</feature>
<evidence type="ECO:0000313" key="8">
    <source>
        <dbReference type="EMBL" id="SMQ55220.1"/>
    </source>
</evidence>
<keyword evidence="9" id="KW-1185">Reference proteome</keyword>
<feature type="region of interest" description="Disordered" evidence="5">
    <location>
        <begin position="547"/>
        <end position="703"/>
    </location>
</feature>
<feature type="compositionally biased region" description="Acidic residues" evidence="5">
    <location>
        <begin position="299"/>
        <end position="309"/>
    </location>
</feature>
<feature type="compositionally biased region" description="Low complexity" evidence="5">
    <location>
        <begin position="507"/>
        <end position="516"/>
    </location>
</feature>
<evidence type="ECO:0000256" key="1">
    <source>
        <dbReference type="ARBA" id="ARBA00022723"/>
    </source>
</evidence>
<name>A0A1X7S6R9_ZYMT9</name>
<feature type="region of interest" description="Disordered" evidence="5">
    <location>
        <begin position="355"/>
        <end position="522"/>
    </location>
</feature>
<dbReference type="InterPro" id="IPR022755">
    <property type="entry name" value="Znf_C2H2_jaz"/>
</dbReference>
<dbReference type="PROSITE" id="PS00028">
    <property type="entry name" value="ZINC_FINGER_C2H2_1"/>
    <property type="match status" value="2"/>
</dbReference>
<gene>
    <name evidence="8" type="ORF">ZT3D7_G10375</name>
</gene>
<dbReference type="PANTHER" id="PTHR44029">
    <property type="entry name" value="DNAJ HOMOLOG SUBFAMILY C MEMBER 21"/>
    <property type="match status" value="1"/>
</dbReference>
<feature type="compositionally biased region" description="Basic and acidic residues" evidence="5">
    <location>
        <begin position="581"/>
        <end position="601"/>
    </location>
</feature>
<keyword evidence="1" id="KW-0479">Metal-binding</keyword>
<evidence type="ECO:0000256" key="4">
    <source>
        <dbReference type="PROSITE-ProRule" id="PRU00042"/>
    </source>
</evidence>
<dbReference type="STRING" id="1276538.A0A1X7S6R9"/>
<feature type="compositionally biased region" description="Low complexity" evidence="5">
    <location>
        <begin position="1"/>
        <end position="18"/>
    </location>
</feature>
<dbReference type="SMART" id="SM00451">
    <property type="entry name" value="ZnF_U1"/>
    <property type="match status" value="1"/>
</dbReference>
<dbReference type="InterPro" id="IPR018253">
    <property type="entry name" value="DnaJ_domain_CS"/>
</dbReference>
<evidence type="ECO:0008006" key="10">
    <source>
        <dbReference type="Google" id="ProtNLM"/>
    </source>
</evidence>
<dbReference type="CDD" id="cd06257">
    <property type="entry name" value="DnaJ"/>
    <property type="match status" value="1"/>
</dbReference>
<dbReference type="PRINTS" id="PR00625">
    <property type="entry name" value="JDOMAIN"/>
</dbReference>
<dbReference type="SUPFAM" id="SSF57667">
    <property type="entry name" value="beta-beta-alpha zinc fingers"/>
    <property type="match status" value="1"/>
</dbReference>
<keyword evidence="2 4" id="KW-0863">Zinc-finger</keyword>
<dbReference type="GO" id="GO:0008270">
    <property type="term" value="F:zinc ion binding"/>
    <property type="evidence" value="ECO:0007669"/>
    <property type="project" value="UniProtKB-KW"/>
</dbReference>
<dbReference type="PROSITE" id="PS00636">
    <property type="entry name" value="DNAJ_1"/>
    <property type="match status" value="1"/>
</dbReference>